<dbReference type="SUPFAM" id="SSF47676">
    <property type="entry name" value="Conserved domain common to transcription factors TFIIS, elongin A, CRSP70"/>
    <property type="match status" value="1"/>
</dbReference>
<evidence type="ECO:0000256" key="10">
    <source>
        <dbReference type="SAM" id="MobiDB-lite"/>
    </source>
</evidence>
<dbReference type="InterPro" id="IPR003617">
    <property type="entry name" value="TFIIS/CRSP70_N_sub"/>
</dbReference>
<evidence type="ECO:0000313" key="13">
    <source>
        <dbReference type="Proteomes" id="UP001201812"/>
    </source>
</evidence>
<comment type="similarity">
    <text evidence="2">Belongs to the Mediator complex subunit 26 family.</text>
</comment>
<evidence type="ECO:0000256" key="8">
    <source>
        <dbReference type="ARBA" id="ARBA00031968"/>
    </source>
</evidence>
<dbReference type="PANTHER" id="PTHR15201:SF1">
    <property type="entry name" value="MEDIATOR OF RNA POLYMERASE II TRANSCRIPTION SUBUNIT 26"/>
    <property type="match status" value="1"/>
</dbReference>
<dbReference type="EMBL" id="JAKKPZ010000199">
    <property type="protein sequence ID" value="KAI1698911.1"/>
    <property type="molecule type" value="Genomic_DNA"/>
</dbReference>
<evidence type="ECO:0000256" key="6">
    <source>
        <dbReference type="ARBA" id="ARBA00023163"/>
    </source>
</evidence>
<name>A0AAD4MM32_9BILA</name>
<accession>A0AAD4MM32</accession>
<dbReference type="GO" id="GO:0006357">
    <property type="term" value="P:regulation of transcription by RNA polymerase II"/>
    <property type="evidence" value="ECO:0007669"/>
    <property type="project" value="InterPro"/>
</dbReference>
<gene>
    <name evidence="12" type="ORF">DdX_17632</name>
</gene>
<feature type="region of interest" description="Disordered" evidence="10">
    <location>
        <begin position="48"/>
        <end position="75"/>
    </location>
</feature>
<evidence type="ECO:0000256" key="2">
    <source>
        <dbReference type="ARBA" id="ARBA00009681"/>
    </source>
</evidence>
<dbReference type="AlphaFoldDB" id="A0AAD4MM32"/>
<protein>
    <recommendedName>
        <fullName evidence="3">Mediator of RNA polymerase II transcription subunit 26</fullName>
    </recommendedName>
    <alternativeName>
        <fullName evidence="8">Mediator complex subunit 26</fullName>
    </alternativeName>
</protein>
<dbReference type="Gene3D" id="1.20.930.10">
    <property type="entry name" value="Conserved domain common to transcription factors TFIIS, elongin A, CRSP70"/>
    <property type="match status" value="1"/>
</dbReference>
<dbReference type="PROSITE" id="PS51319">
    <property type="entry name" value="TFIIS_N"/>
    <property type="match status" value="1"/>
</dbReference>
<organism evidence="12 13">
    <name type="scientific">Ditylenchus destructor</name>
    <dbReference type="NCBI Taxonomy" id="166010"/>
    <lineage>
        <taxon>Eukaryota</taxon>
        <taxon>Metazoa</taxon>
        <taxon>Ecdysozoa</taxon>
        <taxon>Nematoda</taxon>
        <taxon>Chromadorea</taxon>
        <taxon>Rhabditida</taxon>
        <taxon>Tylenchina</taxon>
        <taxon>Tylenchomorpha</taxon>
        <taxon>Sphaerularioidea</taxon>
        <taxon>Anguinidae</taxon>
        <taxon>Anguininae</taxon>
        <taxon>Ditylenchus</taxon>
    </lineage>
</organism>
<comment type="subcellular location">
    <subcellularLocation>
        <location evidence="1 9">Nucleus</location>
    </subcellularLocation>
</comment>
<evidence type="ECO:0000256" key="3">
    <source>
        <dbReference type="ARBA" id="ARBA00019686"/>
    </source>
</evidence>
<dbReference type="Pfam" id="PF08711">
    <property type="entry name" value="Med26"/>
    <property type="match status" value="1"/>
</dbReference>
<dbReference type="GO" id="GO:0070847">
    <property type="term" value="C:core mediator complex"/>
    <property type="evidence" value="ECO:0007669"/>
    <property type="project" value="TreeGrafter"/>
</dbReference>
<keyword evidence="13" id="KW-1185">Reference proteome</keyword>
<evidence type="ECO:0000256" key="9">
    <source>
        <dbReference type="PROSITE-ProRule" id="PRU00649"/>
    </source>
</evidence>
<evidence type="ECO:0000259" key="11">
    <source>
        <dbReference type="PROSITE" id="PS51319"/>
    </source>
</evidence>
<dbReference type="GO" id="GO:0010628">
    <property type="term" value="P:positive regulation of gene expression"/>
    <property type="evidence" value="ECO:0007669"/>
    <property type="project" value="TreeGrafter"/>
</dbReference>
<sequence>MVACVAAAGSASSVAASELTPVTGVQGSASKVSQICLQNFNRLPAGLKMPKSNQSGAGTGNANGIPVGARAGPQVDRTPEVDQLKLQLQRAFPTVENSDENKALDVLLRLEKLELTKEVLEATRIGAAVNELRKQTAQNWPSVSKRCRALIKAWQKVAEFHRPMSSCDGSSNGGTPNLVSPALRRGLTPRTPGGTVGKRITSTDSHSRVLEATQNGGSYAPGKGKSISPFTAVNSIHKSASVAQMGSLKCSPSSDEFSRDSLPSGADAASFAAEKRKFVPDDSMTAAMLKRSKSSGVRLASQQVTPPVSVVAARKNVQSTAELVAQLSENLPQSMAIDIIKPQTPAQSHPEVNLHREAKTYPYGLDTAAGTSKASPPLEFTAGRQKRKYTKRAAKFFKNAQAAPEAGDAKNGHAHPEPEDEHSRMTVPLDGIAEESEDDFDGPSTSVSLPESRAGGFDWYSTIPSIESLKSQPVEHANPRSDPISSCVIPIRQRQVLLLPYVDIGMPDFVEHNFPDQDKFLAKPSWLGAISGPAKQ</sequence>
<feature type="region of interest" description="Disordered" evidence="10">
    <location>
        <begin position="365"/>
        <end position="385"/>
    </location>
</feature>
<dbReference type="InterPro" id="IPR042376">
    <property type="entry name" value="MED26"/>
</dbReference>
<dbReference type="GO" id="GO:0003712">
    <property type="term" value="F:transcription coregulator activity"/>
    <property type="evidence" value="ECO:0007669"/>
    <property type="project" value="TreeGrafter"/>
</dbReference>
<keyword evidence="6" id="KW-0804">Transcription</keyword>
<feature type="compositionally biased region" description="Polar residues" evidence="10">
    <location>
        <begin position="51"/>
        <end position="62"/>
    </location>
</feature>
<evidence type="ECO:0000313" key="12">
    <source>
        <dbReference type="EMBL" id="KAI1698911.1"/>
    </source>
</evidence>
<keyword evidence="4" id="KW-0805">Transcription regulation</keyword>
<feature type="compositionally biased region" description="Basic and acidic residues" evidence="10">
    <location>
        <begin position="407"/>
        <end position="424"/>
    </location>
</feature>
<dbReference type="PANTHER" id="PTHR15201">
    <property type="entry name" value="CRSP70"/>
    <property type="match status" value="1"/>
</dbReference>
<reference evidence="12" key="1">
    <citation type="submission" date="2022-01" db="EMBL/GenBank/DDBJ databases">
        <title>Genome Sequence Resource for Two Populations of Ditylenchus destructor, the Migratory Endoparasitic Phytonematode.</title>
        <authorList>
            <person name="Zhang H."/>
            <person name="Lin R."/>
            <person name="Xie B."/>
        </authorList>
    </citation>
    <scope>NUCLEOTIDE SEQUENCE</scope>
    <source>
        <strain evidence="12">BazhouSP</strain>
    </source>
</reference>
<keyword evidence="7 9" id="KW-0539">Nucleus</keyword>
<feature type="compositionally biased region" description="Polar residues" evidence="10">
    <location>
        <begin position="167"/>
        <end position="178"/>
    </location>
</feature>
<dbReference type="InterPro" id="IPR035441">
    <property type="entry name" value="TFIIS/LEDGF_dom_sf"/>
</dbReference>
<evidence type="ECO:0000256" key="7">
    <source>
        <dbReference type="ARBA" id="ARBA00023242"/>
    </source>
</evidence>
<evidence type="ECO:0000256" key="1">
    <source>
        <dbReference type="ARBA" id="ARBA00004123"/>
    </source>
</evidence>
<evidence type="ECO:0000256" key="4">
    <source>
        <dbReference type="ARBA" id="ARBA00023015"/>
    </source>
</evidence>
<dbReference type="SMART" id="SM00509">
    <property type="entry name" value="TFS2N"/>
    <property type="match status" value="1"/>
</dbReference>
<dbReference type="CDD" id="cd00183">
    <property type="entry name" value="TFIIS_I"/>
    <property type="match status" value="1"/>
</dbReference>
<feature type="region of interest" description="Disordered" evidence="10">
    <location>
        <begin position="165"/>
        <end position="205"/>
    </location>
</feature>
<feature type="domain" description="TFIIS N-terminal" evidence="11">
    <location>
        <begin position="79"/>
        <end position="161"/>
    </location>
</feature>
<feature type="region of interest" description="Disordered" evidence="10">
    <location>
        <begin position="400"/>
        <end position="424"/>
    </location>
</feature>
<dbReference type="GO" id="GO:0016592">
    <property type="term" value="C:mediator complex"/>
    <property type="evidence" value="ECO:0007669"/>
    <property type="project" value="InterPro"/>
</dbReference>
<comment type="caution">
    <text evidence="12">The sequence shown here is derived from an EMBL/GenBank/DDBJ whole genome shotgun (WGS) entry which is preliminary data.</text>
</comment>
<evidence type="ECO:0000256" key="5">
    <source>
        <dbReference type="ARBA" id="ARBA00023159"/>
    </source>
</evidence>
<dbReference type="InterPro" id="IPR017923">
    <property type="entry name" value="TFIIS_N"/>
</dbReference>
<keyword evidence="5" id="KW-0010">Activator</keyword>
<dbReference type="Proteomes" id="UP001201812">
    <property type="component" value="Unassembled WGS sequence"/>
</dbReference>
<proteinExistence type="inferred from homology"/>